<dbReference type="InterPro" id="IPR009920">
    <property type="entry name" value="HEPPP_synth_su1"/>
</dbReference>
<name>A0ABR8MS26_9BACL</name>
<protein>
    <submittedName>
        <fullName evidence="1">Heptaprenyl diphosphate synthase component 1</fullName>
    </submittedName>
</protein>
<dbReference type="Pfam" id="PF07307">
    <property type="entry name" value="HEPPP_synt_1"/>
    <property type="match status" value="1"/>
</dbReference>
<comment type="caution">
    <text evidence="1">The sequence shown here is derived from an EMBL/GenBank/DDBJ whole genome shotgun (WGS) entry which is preliminary data.</text>
</comment>
<reference evidence="1 2" key="1">
    <citation type="submission" date="2020-09" db="EMBL/GenBank/DDBJ databases">
        <title>Paenibacillus sp. strain PR3 16S rRNA gene Genome sequencing and assembly.</title>
        <authorList>
            <person name="Kim J."/>
        </authorList>
    </citation>
    <scope>NUCLEOTIDE SEQUENCE [LARGE SCALE GENOMIC DNA]</scope>
    <source>
        <strain evidence="1 2">PR3</strain>
    </source>
</reference>
<evidence type="ECO:0000313" key="1">
    <source>
        <dbReference type="EMBL" id="MBD3918791.1"/>
    </source>
</evidence>
<gene>
    <name evidence="1" type="ORF">H8B09_08520</name>
</gene>
<organism evidence="1 2">
    <name type="scientific">Paenibacillus terricola</name>
    <dbReference type="NCBI Taxonomy" id="2763503"/>
    <lineage>
        <taxon>Bacteria</taxon>
        <taxon>Bacillati</taxon>
        <taxon>Bacillota</taxon>
        <taxon>Bacilli</taxon>
        <taxon>Bacillales</taxon>
        <taxon>Paenibacillaceae</taxon>
        <taxon>Paenibacillus</taxon>
    </lineage>
</organism>
<sequence>MIHDRIVQLTRKYTEHDMLSLYAELPAFPEARIRLLAACLNAYGKEKEHHELYAVVVALVQMGLDTHDRIDTSTTQLSERAMRTRQLNVLGGDYYSSRFYNLLAQAGKVGMVRKLSEAVCEVNRLKMDFYTQQQQLLMSAEQYVGYSASIKSELFRGFDELLEEPLSSHWNDLLTTVSRCETIHEEWQRARQRQQLTGWGYWYVVQNGSREDRQLLEELVGSDTGQQASMELASSFRIPEMLEEMLARQVEQFKTAVERLTNSQCTGELNSIADTFLQSLAEPVMHNEMR</sequence>
<dbReference type="RefSeq" id="WP_191203089.1">
    <property type="nucleotide sequence ID" value="NZ_JACXZA010000002.1"/>
</dbReference>
<dbReference type="Proteomes" id="UP000609346">
    <property type="component" value="Unassembled WGS sequence"/>
</dbReference>
<keyword evidence="2" id="KW-1185">Reference proteome</keyword>
<dbReference type="EMBL" id="JACXZA010000002">
    <property type="protein sequence ID" value="MBD3918791.1"/>
    <property type="molecule type" value="Genomic_DNA"/>
</dbReference>
<accession>A0ABR8MS26</accession>
<evidence type="ECO:0000313" key="2">
    <source>
        <dbReference type="Proteomes" id="UP000609346"/>
    </source>
</evidence>
<dbReference type="Gene3D" id="1.20.120.1450">
    <property type="match status" value="1"/>
</dbReference>
<proteinExistence type="predicted"/>